<organism evidence="1 2">
    <name type="scientific">Persea americana</name>
    <name type="common">Avocado</name>
    <dbReference type="NCBI Taxonomy" id="3435"/>
    <lineage>
        <taxon>Eukaryota</taxon>
        <taxon>Viridiplantae</taxon>
        <taxon>Streptophyta</taxon>
        <taxon>Embryophyta</taxon>
        <taxon>Tracheophyta</taxon>
        <taxon>Spermatophyta</taxon>
        <taxon>Magnoliopsida</taxon>
        <taxon>Magnoliidae</taxon>
        <taxon>Laurales</taxon>
        <taxon>Lauraceae</taxon>
        <taxon>Persea</taxon>
    </lineage>
</organism>
<evidence type="ECO:0000313" key="2">
    <source>
        <dbReference type="Proteomes" id="UP001234297"/>
    </source>
</evidence>
<evidence type="ECO:0000313" key="1">
    <source>
        <dbReference type="EMBL" id="KAJ8630665.1"/>
    </source>
</evidence>
<proteinExistence type="predicted"/>
<comment type="caution">
    <text evidence="1">The sequence shown here is derived from an EMBL/GenBank/DDBJ whole genome shotgun (WGS) entry which is preliminary data.</text>
</comment>
<accession>A0ACC2LBM9</accession>
<name>A0ACC2LBM9_PERAE</name>
<dbReference type="EMBL" id="CM056815">
    <property type="protein sequence ID" value="KAJ8630665.1"/>
    <property type="molecule type" value="Genomic_DNA"/>
</dbReference>
<sequence length="410" mass="45632">MSLLNSLFNRGLLGAKCKTCLNLAISRIKFLRNKREVQLKKMRQEIAQFLQTGQEAIARIRVEHIIREMNILAAYEILELFCEFVLARVPILETKKECPPELLEAIASIIFAAPRCSDLPELIQIRNLFTMKYGKEFVSAASELRPDSSVNRAVIEKLSVKAPSANEKLKVLKDIAHEYNLKWDSSSTEAEFSKKHEDLLDGSTLIQNRVAELQAPHTDCSIDVSRAKEEKPVTPTNKNLGIQQVEATIPVAQTAAFSHCTSLVGPYTSEHVVTDHKAGPHGDQKREISSTSSDIMEKARAAIASAERASAAARAAAELVNGTNVVRPSDGTGRRRKSTVGWFRYFYSKTLKSSVCEGGLVRMNPDRIRKSAGGEKLGAVIGRGRRRSFRRSNRACLRLWRTKTTRAGRS</sequence>
<protein>
    <submittedName>
        <fullName evidence="1">Uncharacterized protein</fullName>
    </submittedName>
</protein>
<dbReference type="Proteomes" id="UP001234297">
    <property type="component" value="Chromosome 7"/>
</dbReference>
<reference evidence="1 2" key="1">
    <citation type="journal article" date="2022" name="Hortic Res">
        <title>A haplotype resolved chromosomal level avocado genome allows analysis of novel avocado genes.</title>
        <authorList>
            <person name="Nath O."/>
            <person name="Fletcher S.J."/>
            <person name="Hayward A."/>
            <person name="Shaw L.M."/>
            <person name="Masouleh A.K."/>
            <person name="Furtado A."/>
            <person name="Henry R.J."/>
            <person name="Mitter N."/>
        </authorList>
    </citation>
    <scope>NUCLEOTIDE SEQUENCE [LARGE SCALE GENOMIC DNA]</scope>
    <source>
        <strain evidence="2">cv. Hass</strain>
    </source>
</reference>
<keyword evidence="2" id="KW-1185">Reference proteome</keyword>
<gene>
    <name evidence="1" type="ORF">MRB53_023988</name>
</gene>